<dbReference type="RefSeq" id="WP_187586520.1">
    <property type="nucleotide sequence ID" value="NZ_JACLHY010000019.1"/>
</dbReference>
<accession>A0ABR7QQV6</accession>
<evidence type="ECO:0000259" key="3">
    <source>
        <dbReference type="Pfam" id="PF05426"/>
    </source>
</evidence>
<protein>
    <submittedName>
        <fullName evidence="4">Alginate lyase family protein</fullName>
    </submittedName>
</protein>
<dbReference type="InterPro" id="IPR008929">
    <property type="entry name" value="Chondroitin_lyas"/>
</dbReference>
<dbReference type="EMBL" id="JACLHY010000019">
    <property type="protein sequence ID" value="MBC8769569.1"/>
    <property type="molecule type" value="Genomic_DNA"/>
</dbReference>
<gene>
    <name evidence="4" type="ORF">H4O18_16340</name>
</gene>
<keyword evidence="5" id="KW-1185">Reference proteome</keyword>
<dbReference type="SUPFAM" id="SSF48230">
    <property type="entry name" value="Chondroitin AC/alginate lyase"/>
    <property type="match status" value="1"/>
</dbReference>
<comment type="caution">
    <text evidence="4">The sequence shown here is derived from an EMBL/GenBank/DDBJ whole genome shotgun (WGS) entry which is preliminary data.</text>
</comment>
<organism evidence="4 5">
    <name type="scientific">Arenibacter arenosicollis</name>
    <dbReference type="NCBI Taxonomy" id="2762274"/>
    <lineage>
        <taxon>Bacteria</taxon>
        <taxon>Pseudomonadati</taxon>
        <taxon>Bacteroidota</taxon>
        <taxon>Flavobacteriia</taxon>
        <taxon>Flavobacteriales</taxon>
        <taxon>Flavobacteriaceae</taxon>
        <taxon>Arenibacter</taxon>
    </lineage>
</organism>
<evidence type="ECO:0000313" key="4">
    <source>
        <dbReference type="EMBL" id="MBC8769569.1"/>
    </source>
</evidence>
<proteinExistence type="predicted"/>
<evidence type="ECO:0000313" key="5">
    <source>
        <dbReference type="Proteomes" id="UP000618952"/>
    </source>
</evidence>
<feature type="domain" description="Alginate lyase" evidence="3">
    <location>
        <begin position="54"/>
        <end position="329"/>
    </location>
</feature>
<sequence length="396" mass="45647">MNILRLIPFLFACLLLSNCKNKDESYKAQIEEVLQDSVLVRANKFLKLTPVTITSFASPRSSGGIHDFFSEGDYWWPDTLNLAGPYIQRDGLSNPDNFTEHREALIGLREIVGNLTSAYIITKDTTYANAAIKHCNAWFIDESTRMNPHFLYAQAIKGRHTGRGIGIIDGIHFMEVVQSLSVLGKEGLIDKNSETQFKKWFSDFVVWLTTHKYGKDEMKHPNNHGTCWNMQVALYADYTNKENILAMCRDNYKNTLLPNQMAPDGSFPLELKRTKPYGYSLFNLDAMVMNCLILSNKATNLWDYSTQDGKSISLALEFMAPYIENKNNWFKEPDVMYWEEWPVAHPSSLFGAIVFDRPDFFEQWKINEHTPEVFEVKRNLPIRNPLIWLDRLEAGK</sequence>
<evidence type="ECO:0000256" key="1">
    <source>
        <dbReference type="ARBA" id="ARBA00022729"/>
    </source>
</evidence>
<reference evidence="4 5" key="1">
    <citation type="submission" date="2020-08" db="EMBL/GenBank/DDBJ databases">
        <title>Arenibacter gaetbuli sp. nov., isolated from a sand dune.</title>
        <authorList>
            <person name="Park S."/>
            <person name="Yoon J.-H."/>
        </authorList>
    </citation>
    <scope>NUCLEOTIDE SEQUENCE [LARGE SCALE GENOMIC DNA]</scope>
    <source>
        <strain evidence="4 5">BSSL-BM3</strain>
    </source>
</reference>
<dbReference type="Gene3D" id="1.50.10.100">
    <property type="entry name" value="Chondroitin AC/alginate lyase"/>
    <property type="match status" value="1"/>
</dbReference>
<dbReference type="Proteomes" id="UP000618952">
    <property type="component" value="Unassembled WGS sequence"/>
</dbReference>
<evidence type="ECO:0000256" key="2">
    <source>
        <dbReference type="ARBA" id="ARBA00023239"/>
    </source>
</evidence>
<dbReference type="GO" id="GO:0016829">
    <property type="term" value="F:lyase activity"/>
    <property type="evidence" value="ECO:0007669"/>
    <property type="project" value="UniProtKB-KW"/>
</dbReference>
<dbReference type="Pfam" id="PF05426">
    <property type="entry name" value="Alginate_lyase"/>
    <property type="match status" value="1"/>
</dbReference>
<dbReference type="InterPro" id="IPR008397">
    <property type="entry name" value="Alginate_lyase_dom"/>
</dbReference>
<keyword evidence="1" id="KW-0732">Signal</keyword>
<keyword evidence="2 4" id="KW-0456">Lyase</keyword>
<name>A0ABR7QQV6_9FLAO</name>